<keyword evidence="2" id="KW-1185">Reference proteome</keyword>
<reference evidence="2" key="1">
    <citation type="journal article" date="2013" name="Nature">
        <title>Draft genome of the wheat A-genome progenitor Triticum urartu.</title>
        <authorList>
            <person name="Ling H.Q."/>
            <person name="Zhao S."/>
            <person name="Liu D."/>
            <person name="Wang J."/>
            <person name="Sun H."/>
            <person name="Zhang C."/>
            <person name="Fan H."/>
            <person name="Li D."/>
            <person name="Dong L."/>
            <person name="Tao Y."/>
            <person name="Gao C."/>
            <person name="Wu H."/>
            <person name="Li Y."/>
            <person name="Cui Y."/>
            <person name="Guo X."/>
            <person name="Zheng S."/>
            <person name="Wang B."/>
            <person name="Yu K."/>
            <person name="Liang Q."/>
            <person name="Yang W."/>
            <person name="Lou X."/>
            <person name="Chen J."/>
            <person name="Feng M."/>
            <person name="Jian J."/>
            <person name="Zhang X."/>
            <person name="Luo G."/>
            <person name="Jiang Y."/>
            <person name="Liu J."/>
            <person name="Wang Z."/>
            <person name="Sha Y."/>
            <person name="Zhang B."/>
            <person name="Wu H."/>
            <person name="Tang D."/>
            <person name="Shen Q."/>
            <person name="Xue P."/>
            <person name="Zou S."/>
            <person name="Wang X."/>
            <person name="Liu X."/>
            <person name="Wang F."/>
            <person name="Yang Y."/>
            <person name="An X."/>
            <person name="Dong Z."/>
            <person name="Zhang K."/>
            <person name="Zhang X."/>
            <person name="Luo M.C."/>
            <person name="Dvorak J."/>
            <person name="Tong Y."/>
            <person name="Wang J."/>
            <person name="Yang H."/>
            <person name="Li Z."/>
            <person name="Wang D."/>
            <person name="Zhang A."/>
            <person name="Wang J."/>
        </authorList>
    </citation>
    <scope>NUCLEOTIDE SEQUENCE</scope>
    <source>
        <strain evidence="2">cv. G1812</strain>
    </source>
</reference>
<sequence length="69" mass="8030">CLSRRKLLTSTKCDNLQFKLQNLEFETEVRVLDVQGYDLILGIDWLSSFGQMIVDWSKGMLKLKHKGNQ</sequence>
<dbReference type="Proteomes" id="UP000015106">
    <property type="component" value="Chromosome 3"/>
</dbReference>
<dbReference type="EnsemblPlants" id="TuG1812G0300002474.01.T01">
    <property type="protein sequence ID" value="TuG1812G0300002474.01.T01.cds380218"/>
    <property type="gene ID" value="TuG1812G0300002474.01"/>
</dbReference>
<proteinExistence type="predicted"/>
<dbReference type="Pfam" id="PF08284">
    <property type="entry name" value="RVP_2"/>
    <property type="match status" value="1"/>
</dbReference>
<dbReference type="InterPro" id="IPR021109">
    <property type="entry name" value="Peptidase_aspartic_dom_sf"/>
</dbReference>
<reference evidence="1" key="2">
    <citation type="submission" date="2018-03" db="EMBL/GenBank/DDBJ databases">
        <title>The Triticum urartu genome reveals the dynamic nature of wheat genome evolution.</title>
        <authorList>
            <person name="Ling H."/>
            <person name="Ma B."/>
            <person name="Shi X."/>
            <person name="Liu H."/>
            <person name="Dong L."/>
            <person name="Sun H."/>
            <person name="Cao Y."/>
            <person name="Gao Q."/>
            <person name="Zheng S."/>
            <person name="Li Y."/>
            <person name="Yu Y."/>
            <person name="Du H."/>
            <person name="Qi M."/>
            <person name="Li Y."/>
            <person name="Yu H."/>
            <person name="Cui Y."/>
            <person name="Wang N."/>
            <person name="Chen C."/>
            <person name="Wu H."/>
            <person name="Zhao Y."/>
            <person name="Zhang J."/>
            <person name="Li Y."/>
            <person name="Zhou W."/>
            <person name="Zhang B."/>
            <person name="Hu W."/>
            <person name="Eijk M."/>
            <person name="Tang J."/>
            <person name="Witsenboer H."/>
            <person name="Zhao S."/>
            <person name="Li Z."/>
            <person name="Zhang A."/>
            <person name="Wang D."/>
            <person name="Liang C."/>
        </authorList>
    </citation>
    <scope>NUCLEOTIDE SEQUENCE [LARGE SCALE GENOMIC DNA]</scope>
    <source>
        <strain evidence="1">cv. G1812</strain>
    </source>
</reference>
<protein>
    <submittedName>
        <fullName evidence="1">Uncharacterized protein</fullName>
    </submittedName>
</protein>
<dbReference type="Gramene" id="TuG1812G0300002474.01.T01">
    <property type="protein sequence ID" value="TuG1812G0300002474.01.T01.cds380218"/>
    <property type="gene ID" value="TuG1812G0300002474.01"/>
</dbReference>
<dbReference type="Gene3D" id="2.40.70.10">
    <property type="entry name" value="Acid Proteases"/>
    <property type="match status" value="1"/>
</dbReference>
<evidence type="ECO:0000313" key="1">
    <source>
        <dbReference type="EnsemblPlants" id="TuG1812G0300002474.01.T01.cds380218"/>
    </source>
</evidence>
<reference evidence="1" key="3">
    <citation type="submission" date="2022-06" db="UniProtKB">
        <authorList>
            <consortium name="EnsemblPlants"/>
        </authorList>
    </citation>
    <scope>IDENTIFICATION</scope>
</reference>
<organism evidence="1 2">
    <name type="scientific">Triticum urartu</name>
    <name type="common">Red wild einkorn</name>
    <name type="synonym">Crithodium urartu</name>
    <dbReference type="NCBI Taxonomy" id="4572"/>
    <lineage>
        <taxon>Eukaryota</taxon>
        <taxon>Viridiplantae</taxon>
        <taxon>Streptophyta</taxon>
        <taxon>Embryophyta</taxon>
        <taxon>Tracheophyta</taxon>
        <taxon>Spermatophyta</taxon>
        <taxon>Magnoliopsida</taxon>
        <taxon>Liliopsida</taxon>
        <taxon>Poales</taxon>
        <taxon>Poaceae</taxon>
        <taxon>BOP clade</taxon>
        <taxon>Pooideae</taxon>
        <taxon>Triticodae</taxon>
        <taxon>Triticeae</taxon>
        <taxon>Triticinae</taxon>
        <taxon>Triticum</taxon>
    </lineage>
</organism>
<evidence type="ECO:0000313" key="2">
    <source>
        <dbReference type="Proteomes" id="UP000015106"/>
    </source>
</evidence>
<accession>A0A8R7PST1</accession>
<name>A0A8R7PST1_TRIUA</name>
<dbReference type="AlphaFoldDB" id="A0A8R7PST1"/>